<dbReference type="Proteomes" id="UP000011115">
    <property type="component" value="Unassembled WGS sequence"/>
</dbReference>
<dbReference type="Gramene" id="PGSC0003DMT400027880">
    <property type="protein sequence ID" value="PGSC0003DMT400027880"/>
    <property type="gene ID" value="PGSC0003DMG400010732"/>
</dbReference>
<dbReference type="EnsemblPlants" id="PGSC0003DMT400027880">
    <property type="protein sequence ID" value="PGSC0003DMT400027880"/>
    <property type="gene ID" value="PGSC0003DMG400010732"/>
</dbReference>
<dbReference type="HOGENOM" id="CLU_2376875_0_0_1"/>
<dbReference type="AlphaFoldDB" id="M1AQA3"/>
<evidence type="ECO:0000313" key="1">
    <source>
        <dbReference type="EnsemblPlants" id="PGSC0003DMT400027880"/>
    </source>
</evidence>
<sequence length="95" mass="10533">MSSFTFSASALQMQFADSSKFAIPFPTLSFKCQKHVIISRNVKLGSRILPALKSSDQEMENEGSSEIANDPSTSFLSLLCPLLKLFSVSLFFVKY</sequence>
<dbReference type="InParanoid" id="M1AQA3"/>
<proteinExistence type="predicted"/>
<dbReference type="PaxDb" id="4113-PGSC0003DMT400027880"/>
<protein>
    <submittedName>
        <fullName evidence="1">Uncharacterized protein</fullName>
    </submittedName>
</protein>
<reference evidence="1" key="2">
    <citation type="submission" date="2015-06" db="UniProtKB">
        <authorList>
            <consortium name="EnsemblPlants"/>
        </authorList>
    </citation>
    <scope>IDENTIFICATION</scope>
    <source>
        <strain evidence="1">DM1-3 516 R44</strain>
    </source>
</reference>
<name>M1AQA3_SOLTU</name>
<evidence type="ECO:0000313" key="2">
    <source>
        <dbReference type="Proteomes" id="UP000011115"/>
    </source>
</evidence>
<reference evidence="2" key="1">
    <citation type="journal article" date="2011" name="Nature">
        <title>Genome sequence and analysis of the tuber crop potato.</title>
        <authorList>
            <consortium name="The Potato Genome Sequencing Consortium"/>
        </authorList>
    </citation>
    <scope>NUCLEOTIDE SEQUENCE [LARGE SCALE GENOMIC DNA]</scope>
    <source>
        <strain evidence="2">cv. DM1-3 516 R44</strain>
    </source>
</reference>
<organism evidence="1 2">
    <name type="scientific">Solanum tuberosum</name>
    <name type="common">Potato</name>
    <dbReference type="NCBI Taxonomy" id="4113"/>
    <lineage>
        <taxon>Eukaryota</taxon>
        <taxon>Viridiplantae</taxon>
        <taxon>Streptophyta</taxon>
        <taxon>Embryophyta</taxon>
        <taxon>Tracheophyta</taxon>
        <taxon>Spermatophyta</taxon>
        <taxon>Magnoliopsida</taxon>
        <taxon>eudicotyledons</taxon>
        <taxon>Gunneridae</taxon>
        <taxon>Pentapetalae</taxon>
        <taxon>asterids</taxon>
        <taxon>lamiids</taxon>
        <taxon>Solanales</taxon>
        <taxon>Solanaceae</taxon>
        <taxon>Solanoideae</taxon>
        <taxon>Solaneae</taxon>
        <taxon>Solanum</taxon>
    </lineage>
</organism>
<accession>M1AQA3</accession>
<keyword evidence="2" id="KW-1185">Reference proteome</keyword>